<dbReference type="Gene3D" id="1.10.1040.10">
    <property type="entry name" value="N-(1-d-carboxylethyl)-l-norvaline Dehydrogenase, domain 2"/>
    <property type="match status" value="1"/>
</dbReference>
<protein>
    <submittedName>
        <fullName evidence="3">Putative DNA helicase</fullName>
        <ecNumber evidence="3">3.6.4.12</ecNumber>
    </submittedName>
</protein>
<reference evidence="3 4" key="1">
    <citation type="journal article" date="2018" name="Nat. Genet.">
        <title>The Rosa genome provides new insights in the design of modern roses.</title>
        <authorList>
            <person name="Bendahmane M."/>
        </authorList>
    </citation>
    <scope>NUCLEOTIDE SEQUENCE [LARGE SCALE GENOMIC DNA]</scope>
    <source>
        <strain evidence="4">cv. Old Blush</strain>
    </source>
</reference>
<dbReference type="GO" id="GO:0009378">
    <property type="term" value="F:four-way junction helicase activity"/>
    <property type="evidence" value="ECO:0007669"/>
    <property type="project" value="TreeGrafter"/>
</dbReference>
<evidence type="ECO:0000256" key="2">
    <source>
        <dbReference type="SAM" id="Phobius"/>
    </source>
</evidence>
<keyword evidence="3" id="KW-0378">Hydrolase</keyword>
<accession>A0A2P6QT78</accession>
<dbReference type="GO" id="GO:0005737">
    <property type="term" value="C:cytoplasm"/>
    <property type="evidence" value="ECO:0007669"/>
    <property type="project" value="TreeGrafter"/>
</dbReference>
<dbReference type="PANTHER" id="PTHR13710">
    <property type="entry name" value="DNA HELICASE RECQ FAMILY MEMBER"/>
    <property type="match status" value="1"/>
</dbReference>
<keyword evidence="2" id="KW-1133">Transmembrane helix</keyword>
<dbReference type="EMBL" id="PDCK01000042">
    <property type="protein sequence ID" value="PRQ37393.1"/>
    <property type="molecule type" value="Genomic_DNA"/>
</dbReference>
<comment type="caution">
    <text evidence="3">The sequence shown here is derived from an EMBL/GenBank/DDBJ whole genome shotgun (WGS) entry which is preliminary data.</text>
</comment>
<evidence type="ECO:0000313" key="4">
    <source>
        <dbReference type="Proteomes" id="UP000238479"/>
    </source>
</evidence>
<gene>
    <name evidence="3" type="ORF">RchiOBHm_Chr4g0402091</name>
</gene>
<dbReference type="PANTHER" id="PTHR13710:SF156">
    <property type="entry name" value="ATP-DEPENDENT DNA HELICASE Q-LIKE 4B"/>
    <property type="match status" value="1"/>
</dbReference>
<dbReference type="GO" id="GO:0005694">
    <property type="term" value="C:chromosome"/>
    <property type="evidence" value="ECO:0007669"/>
    <property type="project" value="TreeGrafter"/>
</dbReference>
<keyword evidence="2" id="KW-0472">Membrane</keyword>
<dbReference type="GO" id="GO:0005634">
    <property type="term" value="C:nucleus"/>
    <property type="evidence" value="ECO:0007669"/>
    <property type="project" value="TreeGrafter"/>
</dbReference>
<dbReference type="EC" id="3.6.4.12" evidence="3"/>
<dbReference type="STRING" id="74649.A0A2P6QT78"/>
<name>A0A2P6QT78_ROSCH</name>
<evidence type="ECO:0000313" key="3">
    <source>
        <dbReference type="EMBL" id="PRQ37393.1"/>
    </source>
</evidence>
<dbReference type="InterPro" id="IPR013328">
    <property type="entry name" value="6PGD_dom2"/>
</dbReference>
<dbReference type="SUPFAM" id="SSF52540">
    <property type="entry name" value="P-loop containing nucleoside triphosphate hydrolases"/>
    <property type="match status" value="1"/>
</dbReference>
<keyword evidence="4" id="KW-1185">Reference proteome</keyword>
<dbReference type="AlphaFoldDB" id="A0A2P6QT78"/>
<sequence>MLEIYSSLSEADKKEFETAYSASYYPCMDILYECYEDVASGSEIRSIVLAGRRFYIGLCPEAANHLQEMKDMLIAISNELLDDVNELCLLSFAAAFRNDPVRFDSEVHLHNEAGGYAEWNSSSVSSSSTDKFGFSSFPVEREPYIPKFVEVNYTEGSNDKKWRDGPFPWTKELEANNKRVFGNHSFRLNQREVINATMSGHDVFVLMPIGGGKSLTYQVLESFSHDSFDLFQVMFFFQTLFSFGFYLFFY</sequence>
<keyword evidence="3" id="KW-0547">Nucleotide-binding</keyword>
<comment type="similarity">
    <text evidence="1">Belongs to the helicase family. RecQ subfamily.</text>
</comment>
<keyword evidence="3" id="KW-0347">Helicase</keyword>
<dbReference type="Gene3D" id="3.40.50.300">
    <property type="entry name" value="P-loop containing nucleotide triphosphate hydrolases"/>
    <property type="match status" value="1"/>
</dbReference>
<organism evidence="3 4">
    <name type="scientific">Rosa chinensis</name>
    <name type="common">China rose</name>
    <dbReference type="NCBI Taxonomy" id="74649"/>
    <lineage>
        <taxon>Eukaryota</taxon>
        <taxon>Viridiplantae</taxon>
        <taxon>Streptophyta</taxon>
        <taxon>Embryophyta</taxon>
        <taxon>Tracheophyta</taxon>
        <taxon>Spermatophyta</taxon>
        <taxon>Magnoliopsida</taxon>
        <taxon>eudicotyledons</taxon>
        <taxon>Gunneridae</taxon>
        <taxon>Pentapetalae</taxon>
        <taxon>rosids</taxon>
        <taxon>fabids</taxon>
        <taxon>Rosales</taxon>
        <taxon>Rosaceae</taxon>
        <taxon>Rosoideae</taxon>
        <taxon>Rosoideae incertae sedis</taxon>
        <taxon>Rosa</taxon>
    </lineage>
</organism>
<keyword evidence="3" id="KW-0067">ATP-binding</keyword>
<proteinExistence type="inferred from homology"/>
<dbReference type="GO" id="GO:0043138">
    <property type="term" value="F:3'-5' DNA helicase activity"/>
    <property type="evidence" value="ECO:0007669"/>
    <property type="project" value="TreeGrafter"/>
</dbReference>
<keyword evidence="2" id="KW-0812">Transmembrane</keyword>
<feature type="transmembrane region" description="Helical" evidence="2">
    <location>
        <begin position="230"/>
        <end position="249"/>
    </location>
</feature>
<dbReference type="GO" id="GO:0016787">
    <property type="term" value="F:hydrolase activity"/>
    <property type="evidence" value="ECO:0007669"/>
    <property type="project" value="UniProtKB-KW"/>
</dbReference>
<dbReference type="InterPro" id="IPR027417">
    <property type="entry name" value="P-loop_NTPase"/>
</dbReference>
<evidence type="ECO:0000256" key="1">
    <source>
        <dbReference type="ARBA" id="ARBA00005446"/>
    </source>
</evidence>
<dbReference type="Proteomes" id="UP000238479">
    <property type="component" value="Chromosome 4"/>
</dbReference>
<dbReference type="Gramene" id="PRQ37393">
    <property type="protein sequence ID" value="PRQ37393"/>
    <property type="gene ID" value="RchiOBHm_Chr4g0402091"/>
</dbReference>
<dbReference type="GO" id="GO:0000724">
    <property type="term" value="P:double-strand break repair via homologous recombination"/>
    <property type="evidence" value="ECO:0007669"/>
    <property type="project" value="TreeGrafter"/>
</dbReference>